<evidence type="ECO:0000313" key="2">
    <source>
        <dbReference type="EMBL" id="TWA85156.1"/>
    </source>
</evidence>
<dbReference type="Proteomes" id="UP000318529">
    <property type="component" value="Unassembled WGS sequence"/>
</dbReference>
<protein>
    <submittedName>
        <fullName evidence="2">Uncharacterized protein</fullName>
    </submittedName>
</protein>
<dbReference type="EMBL" id="VITH01000004">
    <property type="protein sequence ID" value="TWA85156.1"/>
    <property type="molecule type" value="Genomic_DNA"/>
</dbReference>
<reference evidence="2 3" key="1">
    <citation type="submission" date="2019-06" db="EMBL/GenBank/DDBJ databases">
        <title>Genomic Encyclopedia of Type Strains, Phase IV (KMG-V): Genome sequencing to study the core and pangenomes of soil and plant-associated prokaryotes.</title>
        <authorList>
            <person name="Whitman W."/>
        </authorList>
    </citation>
    <scope>NUCLEOTIDE SEQUENCE [LARGE SCALE GENOMIC DNA]</scope>
    <source>
        <strain evidence="2 3">BR 11650</strain>
    </source>
</reference>
<gene>
    <name evidence="2" type="ORF">FBZ83_104428</name>
</gene>
<feature type="region of interest" description="Disordered" evidence="1">
    <location>
        <begin position="176"/>
        <end position="208"/>
    </location>
</feature>
<evidence type="ECO:0000256" key="1">
    <source>
        <dbReference type="SAM" id="MobiDB-lite"/>
    </source>
</evidence>
<comment type="caution">
    <text evidence="2">The sequence shown here is derived from an EMBL/GenBank/DDBJ whole genome shotgun (WGS) entry which is preliminary data.</text>
</comment>
<proteinExistence type="predicted"/>
<feature type="compositionally biased region" description="Basic and acidic residues" evidence="1">
    <location>
        <begin position="190"/>
        <end position="201"/>
    </location>
</feature>
<organism evidence="2 3">
    <name type="scientific">Azospirillum brasilense</name>
    <dbReference type="NCBI Taxonomy" id="192"/>
    <lineage>
        <taxon>Bacteria</taxon>
        <taxon>Pseudomonadati</taxon>
        <taxon>Pseudomonadota</taxon>
        <taxon>Alphaproteobacteria</taxon>
        <taxon>Rhodospirillales</taxon>
        <taxon>Azospirillaceae</taxon>
        <taxon>Azospirillum</taxon>
    </lineage>
</organism>
<sequence>MRSVDELIDVPALEWCSIMEAVLWIECGRKPVDSCFENSLPGRRPLIGVAEDGKTLTDPFSYPMGASILHNMCIVAGGVTLRGRPAIGPQWSELRPEFGEYRHADWGDITAIPRDKIASAGQSAFLRAGQNGILTDGWDYKCPVLPKSAWSYSCVQVNFEQVARLYPHPGSKELRFGGEAKLLEPAPETDTDRREPREGSLRSRGRPGRSDWPVIAALAAIIQERESTNPEISSDAGKWSRLNLILDGADRAGCSDVPRKPSRSAFVPQALVAVTRAMSLYEKGAEKSPPREG</sequence>
<name>A0A560CK12_AZOBR</name>
<accession>A0A560CK12</accession>
<dbReference type="AlphaFoldDB" id="A0A560CK12"/>
<evidence type="ECO:0000313" key="3">
    <source>
        <dbReference type="Proteomes" id="UP000318529"/>
    </source>
</evidence>